<dbReference type="InterPro" id="IPR036164">
    <property type="entry name" value="bL21-like_sf"/>
</dbReference>
<name>A0A6A6GLQ9_9PEZI</name>
<sequence>MLSRSLRRAVLDTRWSLPPPYLLPWTANLTTTSQPTTSSTIPPASISRSEPSTADQSTPSSPPASSSPNPAASQPTSPNAPRNVTPPSPLSPSIRTLLPLLLAQRQIYIKSHIHARPYLLTQGDTLRLPFLMPGVQPGDILRLDRASLIGSRDFTLRAPGLERRGKSATAGTIRGRVSYLDSRLFVCRAVVMGTESEPMRVMEKTKRRQRHTRHVKSKHRYTVLKIKELRVKSVEEIESVKQD</sequence>
<dbReference type="GO" id="GO:0003735">
    <property type="term" value="F:structural constituent of ribosome"/>
    <property type="evidence" value="ECO:0007669"/>
    <property type="project" value="TreeGrafter"/>
</dbReference>
<dbReference type="OrthoDB" id="5994at2759"/>
<feature type="compositionally biased region" description="Low complexity" evidence="3">
    <location>
        <begin position="30"/>
        <end position="81"/>
    </location>
</feature>
<dbReference type="InterPro" id="IPR028909">
    <property type="entry name" value="bL21-like"/>
</dbReference>
<keyword evidence="5" id="KW-1185">Reference proteome</keyword>
<dbReference type="PANTHER" id="PTHR21349">
    <property type="entry name" value="50S RIBOSOMAL PROTEIN L21"/>
    <property type="match status" value="1"/>
</dbReference>
<proteinExistence type="inferred from homology"/>
<dbReference type="Proteomes" id="UP000799538">
    <property type="component" value="Unassembled WGS sequence"/>
</dbReference>
<evidence type="ECO:0000256" key="2">
    <source>
        <dbReference type="ARBA" id="ARBA00044129"/>
    </source>
</evidence>
<accession>A0A6A6GLQ9</accession>
<dbReference type="EMBL" id="ML992502">
    <property type="protein sequence ID" value="KAF2226617.1"/>
    <property type="molecule type" value="Genomic_DNA"/>
</dbReference>
<gene>
    <name evidence="4" type="ORF">BDZ85DRAFT_190871</name>
</gene>
<evidence type="ECO:0000313" key="5">
    <source>
        <dbReference type="Proteomes" id="UP000799538"/>
    </source>
</evidence>
<reference evidence="5" key="1">
    <citation type="journal article" date="2020" name="Stud. Mycol.">
        <title>101 Dothideomycetes genomes: A test case for predicting lifestyles and emergence of pathogens.</title>
        <authorList>
            <person name="Haridas S."/>
            <person name="Albert R."/>
            <person name="Binder M."/>
            <person name="Bloem J."/>
            <person name="LaButti K."/>
            <person name="Salamov A."/>
            <person name="Andreopoulos B."/>
            <person name="Baker S."/>
            <person name="Barry K."/>
            <person name="Bills G."/>
            <person name="Bluhm B."/>
            <person name="Cannon C."/>
            <person name="Castanera R."/>
            <person name="Culley D."/>
            <person name="Daum C."/>
            <person name="Ezra D."/>
            <person name="Gonzalez J."/>
            <person name="Henrissat B."/>
            <person name="Kuo A."/>
            <person name="Liang C."/>
            <person name="Lipzen A."/>
            <person name="Lutzoni F."/>
            <person name="Magnuson J."/>
            <person name="Mondo S."/>
            <person name="Nolan M."/>
            <person name="Ohm R."/>
            <person name="Pangilinan J."/>
            <person name="Park H.-J."/>
            <person name="Ramirez L."/>
            <person name="Alfaro M."/>
            <person name="Sun H."/>
            <person name="Tritt A."/>
            <person name="Yoshinaga Y."/>
            <person name="Zwiers L.-H."/>
            <person name="Turgeon B."/>
            <person name="Goodwin S."/>
            <person name="Spatafora J."/>
            <person name="Crous P."/>
            <person name="Grigoriev I."/>
        </authorList>
    </citation>
    <scope>NUCLEOTIDE SEQUENCE [LARGE SCALE GENOMIC DNA]</scope>
    <source>
        <strain evidence="5">CECT 20119</strain>
    </source>
</reference>
<evidence type="ECO:0000313" key="4">
    <source>
        <dbReference type="EMBL" id="KAF2226617.1"/>
    </source>
</evidence>
<dbReference type="GO" id="GO:0005762">
    <property type="term" value="C:mitochondrial large ribosomal subunit"/>
    <property type="evidence" value="ECO:0007669"/>
    <property type="project" value="TreeGrafter"/>
</dbReference>
<evidence type="ECO:0000256" key="3">
    <source>
        <dbReference type="SAM" id="MobiDB-lite"/>
    </source>
</evidence>
<dbReference type="PANTHER" id="PTHR21349:SF0">
    <property type="entry name" value="LARGE RIBOSOMAL SUBUNIT PROTEIN BL21M"/>
    <property type="match status" value="1"/>
</dbReference>
<evidence type="ECO:0000256" key="1">
    <source>
        <dbReference type="ARBA" id="ARBA00008563"/>
    </source>
</evidence>
<organism evidence="4 5">
    <name type="scientific">Elsinoe ampelina</name>
    <dbReference type="NCBI Taxonomy" id="302913"/>
    <lineage>
        <taxon>Eukaryota</taxon>
        <taxon>Fungi</taxon>
        <taxon>Dikarya</taxon>
        <taxon>Ascomycota</taxon>
        <taxon>Pezizomycotina</taxon>
        <taxon>Dothideomycetes</taxon>
        <taxon>Dothideomycetidae</taxon>
        <taxon>Myriangiales</taxon>
        <taxon>Elsinoaceae</taxon>
        <taxon>Elsinoe</taxon>
    </lineage>
</organism>
<dbReference type="AlphaFoldDB" id="A0A6A6GLQ9"/>
<comment type="similarity">
    <text evidence="1">Belongs to the bacterial ribosomal protein bL21 family.</text>
</comment>
<feature type="region of interest" description="Disordered" evidence="3">
    <location>
        <begin position="26"/>
        <end position="90"/>
    </location>
</feature>
<dbReference type="SUPFAM" id="SSF141091">
    <property type="entry name" value="L21p-like"/>
    <property type="match status" value="1"/>
</dbReference>
<protein>
    <recommendedName>
        <fullName evidence="2">Large ribosomal subunit protein bL21m</fullName>
    </recommendedName>
</protein>